<feature type="compositionally biased region" description="Pro residues" evidence="1">
    <location>
        <begin position="183"/>
        <end position="194"/>
    </location>
</feature>
<keyword evidence="2" id="KW-0812">Transmembrane</keyword>
<name>A0A0S7XMG1_9BACT</name>
<evidence type="ECO:0000256" key="1">
    <source>
        <dbReference type="SAM" id="MobiDB-lite"/>
    </source>
</evidence>
<reference evidence="3 4" key="1">
    <citation type="journal article" date="2015" name="Microbiome">
        <title>Genomic resolution of linkages in carbon, nitrogen, and sulfur cycling among widespread estuary sediment bacteria.</title>
        <authorList>
            <person name="Baker B.J."/>
            <person name="Lazar C.S."/>
            <person name="Teske A.P."/>
            <person name="Dick G.J."/>
        </authorList>
    </citation>
    <scope>NUCLEOTIDE SEQUENCE [LARGE SCALE GENOMIC DNA]</scope>
    <source>
        <strain evidence="3">DG_56</strain>
    </source>
</reference>
<gene>
    <name evidence="3" type="ORF">AMK68_03360</name>
</gene>
<organism evidence="3 4">
    <name type="scientific">candidate division KD3-62 bacterium DG_56</name>
    <dbReference type="NCBI Taxonomy" id="1704032"/>
    <lineage>
        <taxon>Bacteria</taxon>
        <taxon>candidate division KD3-62</taxon>
    </lineage>
</organism>
<dbReference type="EMBL" id="LIZY01000069">
    <property type="protein sequence ID" value="KPJ63669.1"/>
    <property type="molecule type" value="Genomic_DNA"/>
</dbReference>
<dbReference type="Proteomes" id="UP000052020">
    <property type="component" value="Unassembled WGS sequence"/>
</dbReference>
<comment type="caution">
    <text evidence="3">The sequence shown here is derived from an EMBL/GenBank/DDBJ whole genome shotgun (WGS) entry which is preliminary data.</text>
</comment>
<proteinExistence type="predicted"/>
<accession>A0A0S7XMG1</accession>
<protein>
    <submittedName>
        <fullName evidence="3">Uncharacterized protein</fullName>
    </submittedName>
</protein>
<keyword evidence="2" id="KW-1133">Transmembrane helix</keyword>
<feature type="transmembrane region" description="Helical" evidence="2">
    <location>
        <begin position="31"/>
        <end position="55"/>
    </location>
</feature>
<evidence type="ECO:0000313" key="3">
    <source>
        <dbReference type="EMBL" id="KPJ63669.1"/>
    </source>
</evidence>
<evidence type="ECO:0000256" key="2">
    <source>
        <dbReference type="SAM" id="Phobius"/>
    </source>
</evidence>
<feature type="region of interest" description="Disordered" evidence="1">
    <location>
        <begin position="176"/>
        <end position="213"/>
    </location>
</feature>
<keyword evidence="2" id="KW-0472">Membrane</keyword>
<feature type="compositionally biased region" description="Low complexity" evidence="1">
    <location>
        <begin position="195"/>
        <end position="204"/>
    </location>
</feature>
<evidence type="ECO:0000313" key="4">
    <source>
        <dbReference type="Proteomes" id="UP000052020"/>
    </source>
</evidence>
<dbReference type="AlphaFoldDB" id="A0A0S7XMG1"/>
<sequence length="213" mass="21565">MSARPEQFREAAAAVAAAGVKEAAPARPMRAILFAVVAVIVLGAAAYFLVFRAFLQPGPATIGTKYLEAVKAADAALQAQYTTAAAMSRKTSGVALLKEWSAKGIKPTEVVAATIAEGSGDARSLRASLIFPPPPPGVIAEAPVEWREQIRQGGSVSVTLALIREGGAWKVNDVALSGGRLPLSPPTPSSPAPIPEGGNSSAPGDAGGSGGED</sequence>